<name>A0AB34TM13_STEMA</name>
<dbReference type="InterPro" id="IPR010093">
    <property type="entry name" value="SinI_DNA-bd"/>
</dbReference>
<accession>A0AB34TM13</accession>
<gene>
    <name evidence="2" type="ORF">VL23_13780</name>
</gene>
<dbReference type="AlphaFoldDB" id="A0AB34TM13"/>
<dbReference type="EMBL" id="JZIW01000001">
    <property type="protein sequence ID" value="KOO84180.1"/>
    <property type="molecule type" value="Genomic_DNA"/>
</dbReference>
<evidence type="ECO:0000313" key="2">
    <source>
        <dbReference type="EMBL" id="KOO84180.1"/>
    </source>
</evidence>
<evidence type="ECO:0000313" key="3">
    <source>
        <dbReference type="Proteomes" id="UP000037632"/>
    </source>
</evidence>
<reference evidence="2 3" key="1">
    <citation type="journal article" date="2015" name="Antimicrob. Agents Chemother.">
        <title>Whole-Genome Sequencing Identifies Emergence of a Quinolone Resistance Mutation in a Case of Stenotrophomonas maltophilia Bacteremia.</title>
        <authorList>
            <person name="Pak T.R."/>
            <person name="Altman D.R."/>
            <person name="Attie O."/>
            <person name="Sebra R."/>
            <person name="Hamula C.L."/>
            <person name="Lewis M."/>
            <person name="Deikus G."/>
            <person name="Newman L.C."/>
            <person name="Fang G."/>
            <person name="Hand J."/>
            <person name="Papel G."/>
            <person name="Wallach F."/>
            <person name="Schadt E.E."/>
            <person name="Huprikar S."/>
            <person name="van Bakel H."/>
            <person name="Kasarskis A."/>
            <person name="Bashir A."/>
        </authorList>
    </citation>
    <scope>NUCLEOTIDE SEQUENCE [LARGE SCALE GENOMIC DNA]</scope>
    <source>
        <strain evidence="2 3">ISMMS6</strain>
    </source>
</reference>
<dbReference type="InterPro" id="IPR041657">
    <property type="entry name" value="HTH_17"/>
</dbReference>
<evidence type="ECO:0000259" key="1">
    <source>
        <dbReference type="Pfam" id="PF12728"/>
    </source>
</evidence>
<comment type="caution">
    <text evidence="2">The sequence shown here is derived from an EMBL/GenBank/DDBJ whole genome shotgun (WGS) entry which is preliminary data.</text>
</comment>
<dbReference type="Proteomes" id="UP000037632">
    <property type="component" value="Unassembled WGS sequence"/>
</dbReference>
<dbReference type="NCBIfam" id="TIGR01764">
    <property type="entry name" value="excise"/>
    <property type="match status" value="1"/>
</dbReference>
<dbReference type="RefSeq" id="WP_053462330.1">
    <property type="nucleotide sequence ID" value="NZ_JZIW01000001.1"/>
</dbReference>
<feature type="domain" description="Helix-turn-helix" evidence="1">
    <location>
        <begin position="10"/>
        <end position="58"/>
    </location>
</feature>
<dbReference type="Pfam" id="PF12728">
    <property type="entry name" value="HTH_17"/>
    <property type="match status" value="1"/>
</dbReference>
<sequence>MNQQAERLSYTTDEACAVTGLNRNAFYAAISKNQIRTFKVGRRRMVSARALREFIEAREKESNSGAAA</sequence>
<protein>
    <recommendedName>
        <fullName evidence="1">Helix-turn-helix domain-containing protein</fullName>
    </recommendedName>
</protein>
<organism evidence="2 3">
    <name type="scientific">Stenotrophomonas maltophilia</name>
    <name type="common">Pseudomonas maltophilia</name>
    <name type="synonym">Xanthomonas maltophilia</name>
    <dbReference type="NCBI Taxonomy" id="40324"/>
    <lineage>
        <taxon>Bacteria</taxon>
        <taxon>Pseudomonadati</taxon>
        <taxon>Pseudomonadota</taxon>
        <taxon>Gammaproteobacteria</taxon>
        <taxon>Lysobacterales</taxon>
        <taxon>Lysobacteraceae</taxon>
        <taxon>Stenotrophomonas</taxon>
        <taxon>Stenotrophomonas maltophilia group</taxon>
    </lineage>
</organism>
<dbReference type="GO" id="GO:0003677">
    <property type="term" value="F:DNA binding"/>
    <property type="evidence" value="ECO:0007669"/>
    <property type="project" value="InterPro"/>
</dbReference>
<proteinExistence type="predicted"/>